<gene>
    <name evidence="2" type="ORF">HCX48_02395</name>
</gene>
<dbReference type="RefSeq" id="WP_167680722.1">
    <property type="nucleotide sequence ID" value="NZ_JAATWB010000001.1"/>
</dbReference>
<keyword evidence="2" id="KW-0540">Nuclease</keyword>
<organism evidence="2 3">
    <name type="scientific">Rhodocyclus gracilis</name>
    <dbReference type="NCBI Taxonomy" id="2929842"/>
    <lineage>
        <taxon>Bacteria</taxon>
        <taxon>Pseudomonadati</taxon>
        <taxon>Pseudomonadota</taxon>
        <taxon>Betaproteobacteria</taxon>
        <taxon>Rhodocyclales</taxon>
        <taxon>Rhodocyclaceae</taxon>
        <taxon>Rhodocyclus</taxon>
    </lineage>
</organism>
<evidence type="ECO:0000313" key="3">
    <source>
        <dbReference type="Proteomes" id="UP000720344"/>
    </source>
</evidence>
<comment type="caution">
    <text evidence="2">The sequence shown here is derived from an EMBL/GenBank/DDBJ whole genome shotgun (WGS) entry which is preliminary data.</text>
</comment>
<sequence length="221" mass="24348">MEPFDPLAVENVGVTLAVELLEQPLYPLPPEEKMPGAGVYALYYSGSHPAYSRLVEMDKEKGGWKYPVYIGSAVRENAKQGFSPRPTSQARLWTRLSHHAASILEVQNAGVDPDFKLQDFKCRFLMLNDAYITLAESVLIATFRPAWNGMGLGSKVVGGPRMSGRASLWDSLHPGRGGRPAGTTERGSQAAAKIQESIERLSSEPSDPRAAKMMEKIRRFL</sequence>
<reference evidence="3" key="1">
    <citation type="submission" date="2020-03" db="EMBL/GenBank/DDBJ databases">
        <title>Whole-genome sequence of the purple nonsulfur bacterium Rhodocyclus tenuis DSM112.</title>
        <authorList>
            <person name="Kyndt J.A."/>
            <person name="Meyer T.E."/>
        </authorList>
    </citation>
    <scope>NUCLEOTIDE SEQUENCE [LARGE SCALE GENOMIC DNA]</scope>
    <source>
        <strain evidence="3">DSM 112</strain>
    </source>
</reference>
<proteinExistence type="predicted"/>
<name>A0ABX0WGX7_9RHOO</name>
<accession>A0ABX0WGX7</accession>
<keyword evidence="2" id="KW-0255">Endonuclease</keyword>
<dbReference type="InterPro" id="IPR018575">
    <property type="entry name" value="Restrct_endonuc_II_Eco29kI"/>
</dbReference>
<protein>
    <submittedName>
        <fullName evidence="2">Eco29kI family restriction endonuclease</fullName>
    </submittedName>
</protein>
<feature type="region of interest" description="Disordered" evidence="1">
    <location>
        <begin position="167"/>
        <end position="188"/>
    </location>
</feature>
<evidence type="ECO:0000256" key="1">
    <source>
        <dbReference type="SAM" id="MobiDB-lite"/>
    </source>
</evidence>
<dbReference type="Proteomes" id="UP000720344">
    <property type="component" value="Unassembled WGS sequence"/>
</dbReference>
<dbReference type="Pfam" id="PF09517">
    <property type="entry name" value="RE_Eco29kI"/>
    <property type="match status" value="1"/>
</dbReference>
<evidence type="ECO:0000313" key="2">
    <source>
        <dbReference type="EMBL" id="NJA88072.1"/>
    </source>
</evidence>
<keyword evidence="2" id="KW-0378">Hydrolase</keyword>
<keyword evidence="3" id="KW-1185">Reference proteome</keyword>
<dbReference type="EMBL" id="JAATWB010000001">
    <property type="protein sequence ID" value="NJA88072.1"/>
    <property type="molecule type" value="Genomic_DNA"/>
</dbReference>
<dbReference type="GO" id="GO:0004519">
    <property type="term" value="F:endonuclease activity"/>
    <property type="evidence" value="ECO:0007669"/>
    <property type="project" value="UniProtKB-KW"/>
</dbReference>